<proteinExistence type="predicted"/>
<protein>
    <submittedName>
        <fullName evidence="1">Uncharacterized protein</fullName>
    </submittedName>
</protein>
<reference evidence="1 2" key="1">
    <citation type="journal article" date="2012" name="J. Bacteriol.">
        <title>Genome sequence of deep-sea manganese-oxidizing bacterium Marinobacter manganoxydans MnI7-9.</title>
        <authorList>
            <person name="Wang H."/>
            <person name="Li H."/>
            <person name="Shao Z."/>
            <person name="Liao S."/>
            <person name="Johnstone L."/>
            <person name="Rensing C."/>
            <person name="Wang G."/>
        </authorList>
    </citation>
    <scope>NUCLEOTIDE SEQUENCE [LARGE SCALE GENOMIC DNA]</scope>
    <source>
        <strain evidence="1 2">MnI7-9</strain>
    </source>
</reference>
<evidence type="ECO:0000313" key="2">
    <source>
        <dbReference type="Proteomes" id="UP000003208"/>
    </source>
</evidence>
<keyword evidence="2" id="KW-1185">Reference proteome</keyword>
<dbReference type="Proteomes" id="UP000003208">
    <property type="component" value="Unassembled WGS sequence"/>
</dbReference>
<dbReference type="PATRIC" id="fig|1094979.3.peg.380"/>
<gene>
    <name evidence="1" type="ORF">KYE_02058</name>
</gene>
<sequence length="51" mass="5651">MGNPATTRQRDRALLWRQLAQQELEKTGLAGTIGTDDRDTLAGLHRQADGF</sequence>
<evidence type="ECO:0000313" key="1">
    <source>
        <dbReference type="EMBL" id="EHJ06173.1"/>
    </source>
</evidence>
<name>G6YNK8_9GAMM</name>
<organism evidence="1 2">
    <name type="scientific">Marinobacter manganoxydans MnI7-9</name>
    <dbReference type="NCBI Taxonomy" id="1094979"/>
    <lineage>
        <taxon>Bacteria</taxon>
        <taxon>Pseudomonadati</taxon>
        <taxon>Pseudomonadota</taxon>
        <taxon>Gammaproteobacteria</taxon>
        <taxon>Pseudomonadales</taxon>
        <taxon>Marinobacteraceae</taxon>
        <taxon>Marinobacter</taxon>
    </lineage>
</organism>
<accession>G6YNK8</accession>
<dbReference type="EMBL" id="AGTR01000011">
    <property type="protein sequence ID" value="EHJ06173.1"/>
    <property type="molecule type" value="Genomic_DNA"/>
</dbReference>
<dbReference type="AlphaFoldDB" id="G6YNK8"/>